<keyword evidence="1 3" id="KW-0560">Oxidoreductase</keyword>
<feature type="domain" description="FAD dependent oxidoreductase" evidence="2">
    <location>
        <begin position="7"/>
        <end position="374"/>
    </location>
</feature>
<protein>
    <submittedName>
        <fullName evidence="3">FAD-dependent oxidoreductase</fullName>
        <ecNumber evidence="3">1.-.-.-</ecNumber>
    </submittedName>
</protein>
<dbReference type="PANTHER" id="PTHR13847">
    <property type="entry name" value="SARCOSINE DEHYDROGENASE-RELATED"/>
    <property type="match status" value="1"/>
</dbReference>
<dbReference type="EMBL" id="JAZHOF010000002">
    <property type="protein sequence ID" value="MEJ8570582.1"/>
    <property type="molecule type" value="Genomic_DNA"/>
</dbReference>
<dbReference type="EC" id="1.-.-.-" evidence="3"/>
<dbReference type="RefSeq" id="WP_340328329.1">
    <property type="nucleotide sequence ID" value="NZ_JAZHOF010000002.1"/>
</dbReference>
<keyword evidence="4" id="KW-1185">Reference proteome</keyword>
<gene>
    <name evidence="3" type="ORF">V3328_03810</name>
</gene>
<dbReference type="Gene3D" id="3.30.9.10">
    <property type="entry name" value="D-Amino Acid Oxidase, subunit A, domain 2"/>
    <property type="match status" value="1"/>
</dbReference>
<name>A0AAW9RB03_9HYPH</name>
<dbReference type="Pfam" id="PF01266">
    <property type="entry name" value="DAO"/>
    <property type="match status" value="1"/>
</dbReference>
<dbReference type="Gene3D" id="3.50.50.60">
    <property type="entry name" value="FAD/NAD(P)-binding domain"/>
    <property type="match status" value="1"/>
</dbReference>
<sequence>MAARTYDAVVVGAGIAGTATATCLRRHGMSVALLDARHPGWGASGRNPGFLWLQTKAPGLAMRFSLAARDYAGRVAAQFPDFGFRDSGGLILYRDEAMAAVARAFVADRNAAGLPVELVDRTALLDLCPQIGPDVSGAVWNPLDAHQDTARLVALMADEFGSNGGDILAPARVSRLDAAGSTCSGVVLEGGETVSAGIVVVAAGPWSNELLAPLGLAIDFRPTRFEAASAGPAPFRLGPVVAGQSLFRFFTPAGVDPDSLPRDPTERLSPELGFTEQIATAADGTLKFGCAYQVGSTSDQATVAGQAMAFSIMCRNFPALAGLPLQAHWAGVVAQTPDTLPAMDVRCGVDGLAINAGHFSGNLAGAFCGHLMADALAGTAPEFDISAFSRTRFASAAVS</sequence>
<dbReference type="Proteomes" id="UP001378188">
    <property type="component" value="Unassembled WGS sequence"/>
</dbReference>
<organism evidence="3 4">
    <name type="scientific">Microbaculum marinum</name>
    <dbReference type="NCBI Taxonomy" id="1764581"/>
    <lineage>
        <taxon>Bacteria</taxon>
        <taxon>Pseudomonadati</taxon>
        <taxon>Pseudomonadota</taxon>
        <taxon>Alphaproteobacteria</taxon>
        <taxon>Hyphomicrobiales</taxon>
        <taxon>Tepidamorphaceae</taxon>
        <taxon>Microbaculum</taxon>
    </lineage>
</organism>
<evidence type="ECO:0000259" key="2">
    <source>
        <dbReference type="Pfam" id="PF01266"/>
    </source>
</evidence>
<accession>A0AAW9RB03</accession>
<dbReference type="GO" id="GO:0016491">
    <property type="term" value="F:oxidoreductase activity"/>
    <property type="evidence" value="ECO:0007669"/>
    <property type="project" value="UniProtKB-KW"/>
</dbReference>
<dbReference type="InterPro" id="IPR036188">
    <property type="entry name" value="FAD/NAD-bd_sf"/>
</dbReference>
<dbReference type="InterPro" id="IPR006076">
    <property type="entry name" value="FAD-dep_OxRdtase"/>
</dbReference>
<evidence type="ECO:0000256" key="1">
    <source>
        <dbReference type="ARBA" id="ARBA00023002"/>
    </source>
</evidence>
<evidence type="ECO:0000313" key="4">
    <source>
        <dbReference type="Proteomes" id="UP001378188"/>
    </source>
</evidence>
<dbReference type="SUPFAM" id="SSF51905">
    <property type="entry name" value="FAD/NAD(P)-binding domain"/>
    <property type="match status" value="1"/>
</dbReference>
<proteinExistence type="predicted"/>
<evidence type="ECO:0000313" key="3">
    <source>
        <dbReference type="EMBL" id="MEJ8570582.1"/>
    </source>
</evidence>
<comment type="caution">
    <text evidence="3">The sequence shown here is derived from an EMBL/GenBank/DDBJ whole genome shotgun (WGS) entry which is preliminary data.</text>
</comment>
<dbReference type="PANTHER" id="PTHR13847:SF287">
    <property type="entry name" value="FAD-DEPENDENT OXIDOREDUCTASE DOMAIN-CONTAINING PROTEIN 1"/>
    <property type="match status" value="1"/>
</dbReference>
<dbReference type="AlphaFoldDB" id="A0AAW9RB03"/>
<reference evidence="3 4" key="1">
    <citation type="submission" date="2024-02" db="EMBL/GenBank/DDBJ databases">
        <title>Genome analysis and characterization of Microbaculum marinisediminis sp. nov., isolated from marine sediment.</title>
        <authorList>
            <person name="Du Z.-J."/>
            <person name="Ye Y.-Q."/>
            <person name="Zhang Z.-R."/>
            <person name="Yuan S.-M."/>
            <person name="Zhang X.-Y."/>
        </authorList>
    </citation>
    <scope>NUCLEOTIDE SEQUENCE [LARGE SCALE GENOMIC DNA]</scope>
    <source>
        <strain evidence="3 4">SDUM1044001</strain>
    </source>
</reference>
<dbReference type="GO" id="GO:0005737">
    <property type="term" value="C:cytoplasm"/>
    <property type="evidence" value="ECO:0007669"/>
    <property type="project" value="TreeGrafter"/>
</dbReference>